<sequence length="125" mass="12463">MRPILPLLLPLVALAACAQPAPPLDATGLTEAELVQRLGVPTGSYEAEGRRFLTFEQQGGSGPSVTPSIGFGVGRFGGGWGSGTAFGTGIGLGFGGGGAPRSCTSTFELQQGRVIGVTRQGAGCG</sequence>
<dbReference type="AlphaFoldDB" id="A0A6M1LUI9"/>
<name>A0A6M1LUI9_9PROT</name>
<reference evidence="2 3" key="1">
    <citation type="submission" date="2020-02" db="EMBL/GenBank/DDBJ databases">
        <authorList>
            <person name="Kim H.M."/>
            <person name="Jeon C.O."/>
        </authorList>
    </citation>
    <scope>NUCLEOTIDE SEQUENCE [LARGE SCALE GENOMIC DNA]</scope>
    <source>
        <strain evidence="2 3">PeD5</strain>
    </source>
</reference>
<reference evidence="2 3" key="2">
    <citation type="submission" date="2020-03" db="EMBL/GenBank/DDBJ databases">
        <title>Roseomonas stagni sp. nov., isolated from pond water in Japan.</title>
        <authorList>
            <person name="Furuhata K."/>
            <person name="Miyamoto H."/>
            <person name="Goto K."/>
        </authorList>
    </citation>
    <scope>NUCLEOTIDE SEQUENCE [LARGE SCALE GENOMIC DNA]</scope>
    <source>
        <strain evidence="2 3">PeD5</strain>
    </source>
</reference>
<keyword evidence="1" id="KW-0732">Signal</keyword>
<keyword evidence="3" id="KW-1185">Reference proteome</keyword>
<dbReference type="RefSeq" id="WP_164697575.1">
    <property type="nucleotide sequence ID" value="NZ_JAAIKB010000017.1"/>
</dbReference>
<organism evidence="2 3">
    <name type="scientific">Falsiroseomonas algicola</name>
    <dbReference type="NCBI Taxonomy" id="2716930"/>
    <lineage>
        <taxon>Bacteria</taxon>
        <taxon>Pseudomonadati</taxon>
        <taxon>Pseudomonadota</taxon>
        <taxon>Alphaproteobacteria</taxon>
        <taxon>Acetobacterales</taxon>
        <taxon>Roseomonadaceae</taxon>
        <taxon>Falsiroseomonas</taxon>
    </lineage>
</organism>
<dbReference type="PROSITE" id="PS51257">
    <property type="entry name" value="PROKAR_LIPOPROTEIN"/>
    <property type="match status" value="1"/>
</dbReference>
<protein>
    <recommendedName>
        <fullName evidence="4">Lipoprotein</fullName>
    </recommendedName>
</protein>
<evidence type="ECO:0000256" key="1">
    <source>
        <dbReference type="SAM" id="SignalP"/>
    </source>
</evidence>
<dbReference type="Proteomes" id="UP000475385">
    <property type="component" value="Unassembled WGS sequence"/>
</dbReference>
<feature type="signal peptide" evidence="1">
    <location>
        <begin position="1"/>
        <end position="18"/>
    </location>
</feature>
<evidence type="ECO:0000313" key="2">
    <source>
        <dbReference type="EMBL" id="NGM23662.1"/>
    </source>
</evidence>
<proteinExistence type="predicted"/>
<gene>
    <name evidence="2" type="ORF">G3576_26855</name>
</gene>
<evidence type="ECO:0008006" key="4">
    <source>
        <dbReference type="Google" id="ProtNLM"/>
    </source>
</evidence>
<feature type="chain" id="PRO_5026778430" description="Lipoprotein" evidence="1">
    <location>
        <begin position="19"/>
        <end position="125"/>
    </location>
</feature>
<comment type="caution">
    <text evidence="2">The sequence shown here is derived from an EMBL/GenBank/DDBJ whole genome shotgun (WGS) entry which is preliminary data.</text>
</comment>
<dbReference type="EMBL" id="JAAIKB010000017">
    <property type="protein sequence ID" value="NGM23662.1"/>
    <property type="molecule type" value="Genomic_DNA"/>
</dbReference>
<evidence type="ECO:0000313" key="3">
    <source>
        <dbReference type="Proteomes" id="UP000475385"/>
    </source>
</evidence>
<accession>A0A6M1LUI9</accession>